<dbReference type="PATRIC" id="fig|997296.3.peg.1157"/>
<evidence type="ECO:0000313" key="1">
    <source>
        <dbReference type="EMBL" id="EIJ82328.1"/>
    </source>
</evidence>
<dbReference type="RefSeq" id="WP_003351151.1">
    <property type="nucleotide sequence ID" value="NZ_AFEU01000001.1"/>
</dbReference>
<comment type="caution">
    <text evidence="1">The sequence shown here is derived from an EMBL/GenBank/DDBJ whole genome shotgun (WGS) entry which is preliminary data.</text>
</comment>
<organism evidence="1 2">
    <name type="scientific">Bacillus methanolicus PB1</name>
    <dbReference type="NCBI Taxonomy" id="997296"/>
    <lineage>
        <taxon>Bacteria</taxon>
        <taxon>Bacillati</taxon>
        <taxon>Bacillota</taxon>
        <taxon>Bacilli</taxon>
        <taxon>Bacillales</taxon>
        <taxon>Bacillaceae</taxon>
        <taxon>Bacillus</taxon>
    </lineage>
</organism>
<dbReference type="OrthoDB" id="2376696at2"/>
<accession>I3E757</accession>
<dbReference type="InterPro" id="IPR020256">
    <property type="entry name" value="Spore_coat_CotJA"/>
</dbReference>
<dbReference type="Pfam" id="PF11007">
    <property type="entry name" value="CotJA"/>
    <property type="match status" value="1"/>
</dbReference>
<reference evidence="1 2" key="1">
    <citation type="journal article" date="2012" name="Appl. Environ. Microbiol.">
        <title>Genome Sequence of Thermotolerant Bacillus methanolicus: Features and Regulation Related to Methylotrophy and Production of L-Lysine and L-Glutamate from Methanol.</title>
        <authorList>
            <person name="Heggeset T.M."/>
            <person name="Krog A."/>
            <person name="Balzer S."/>
            <person name="Wentzel A."/>
            <person name="Ellingsen T.E."/>
            <person name="Brautaset T."/>
        </authorList>
    </citation>
    <scope>NUCLEOTIDE SEQUENCE [LARGE SCALE GENOMIC DNA]</scope>
    <source>
        <strain evidence="1 2">PB1</strain>
    </source>
</reference>
<keyword evidence="2" id="KW-1185">Reference proteome</keyword>
<protein>
    <submittedName>
        <fullName evidence="1">CotJA protein</fullName>
    </submittedName>
</protein>
<name>I3E757_BACMT</name>
<evidence type="ECO:0000313" key="2">
    <source>
        <dbReference type="Proteomes" id="UP000010523"/>
    </source>
</evidence>
<dbReference type="STRING" id="997296.PB1_05350"/>
<gene>
    <name evidence="1" type="ORF">PB1_05350</name>
</gene>
<dbReference type="Proteomes" id="UP000010523">
    <property type="component" value="Unassembled WGS sequence"/>
</dbReference>
<dbReference type="AlphaFoldDB" id="I3E757"/>
<dbReference type="eggNOG" id="ENOG50332J6">
    <property type="taxonomic scope" value="Bacteria"/>
</dbReference>
<proteinExistence type="predicted"/>
<dbReference type="EMBL" id="AFEU01000001">
    <property type="protein sequence ID" value="EIJ82328.1"/>
    <property type="molecule type" value="Genomic_DNA"/>
</dbReference>
<sequence length="68" mass="7930">MFSQQKNYFPFVSPFDPCVPIRIKIYETPPSLYLDFQPNNLPQFSLRKAASLGTLWTVLYSPYPSKKL</sequence>